<dbReference type="AlphaFoldDB" id="A0A3T1CYS9"/>
<dbReference type="Pfam" id="PF00583">
    <property type="entry name" value="Acetyltransf_1"/>
    <property type="match status" value="1"/>
</dbReference>
<proteinExistence type="predicted"/>
<accession>A0A3T1CYS9</accession>
<evidence type="ECO:0000259" key="1">
    <source>
        <dbReference type="PROSITE" id="PS51186"/>
    </source>
</evidence>
<dbReference type="KEGG" id="cohn:KCTCHS21_03990"/>
<dbReference type="InterPro" id="IPR016181">
    <property type="entry name" value="Acyl_CoA_acyltransferase"/>
</dbReference>
<name>A0A3T1CYS9_9BACL</name>
<evidence type="ECO:0000313" key="3">
    <source>
        <dbReference type="Proteomes" id="UP000289856"/>
    </source>
</evidence>
<dbReference type="EMBL" id="AP019400">
    <property type="protein sequence ID" value="BBI31000.1"/>
    <property type="molecule type" value="Genomic_DNA"/>
</dbReference>
<organism evidence="2 3">
    <name type="scientific">Cohnella abietis</name>
    <dbReference type="NCBI Taxonomy" id="2507935"/>
    <lineage>
        <taxon>Bacteria</taxon>
        <taxon>Bacillati</taxon>
        <taxon>Bacillota</taxon>
        <taxon>Bacilli</taxon>
        <taxon>Bacillales</taxon>
        <taxon>Paenibacillaceae</taxon>
        <taxon>Cohnella</taxon>
    </lineage>
</organism>
<sequence length="151" mass="17548">MSIAHGLVELRSIDQNNWYACTLLEVTDEQKEVFPIPVVYWLAESAYCGFTPLAIYAGEQLVGFAVYAIDPDDESHWIMAYMIDHKFQHRGLGWAGMEELVRTIKEKYDCDKIVLGHRPENERASRLYDSLGFEEVSQNEREVIRELKFNK</sequence>
<dbReference type="Proteomes" id="UP000289856">
    <property type="component" value="Chromosome"/>
</dbReference>
<feature type="domain" description="N-acetyltransferase" evidence="1">
    <location>
        <begin position="8"/>
        <end position="151"/>
    </location>
</feature>
<dbReference type="PROSITE" id="PS51186">
    <property type="entry name" value="GNAT"/>
    <property type="match status" value="1"/>
</dbReference>
<gene>
    <name evidence="2" type="ORF">KCTCHS21_03990</name>
</gene>
<keyword evidence="3" id="KW-1185">Reference proteome</keyword>
<reference evidence="2 3" key="1">
    <citation type="submission" date="2019-01" db="EMBL/GenBank/DDBJ databases">
        <title>Complete genome sequence of Cohnella hallensis HS21 isolated from Korean fir (Abies koreana) rhizospheric soil.</title>
        <authorList>
            <person name="Jiang L."/>
            <person name="Kang S.W."/>
            <person name="Kim S."/>
            <person name="Jung J."/>
            <person name="Kim C.Y."/>
            <person name="Kim D.H."/>
            <person name="Kim S.W."/>
            <person name="Lee J."/>
        </authorList>
    </citation>
    <scope>NUCLEOTIDE SEQUENCE [LARGE SCALE GENOMIC DNA]</scope>
    <source>
        <strain evidence="2 3">HS21</strain>
    </source>
</reference>
<evidence type="ECO:0000313" key="2">
    <source>
        <dbReference type="EMBL" id="BBI31000.1"/>
    </source>
</evidence>
<dbReference type="RefSeq" id="WP_232058042.1">
    <property type="nucleotide sequence ID" value="NZ_AP019400.1"/>
</dbReference>
<dbReference type="InterPro" id="IPR000182">
    <property type="entry name" value="GNAT_dom"/>
</dbReference>
<dbReference type="Gene3D" id="3.40.630.30">
    <property type="match status" value="1"/>
</dbReference>
<protein>
    <submittedName>
        <fullName evidence="2">Diamine N-acetyltransferase</fullName>
    </submittedName>
</protein>
<keyword evidence="2" id="KW-0808">Transferase</keyword>
<dbReference type="GO" id="GO:0016747">
    <property type="term" value="F:acyltransferase activity, transferring groups other than amino-acyl groups"/>
    <property type="evidence" value="ECO:0007669"/>
    <property type="project" value="InterPro"/>
</dbReference>
<dbReference type="SUPFAM" id="SSF55729">
    <property type="entry name" value="Acyl-CoA N-acyltransferases (Nat)"/>
    <property type="match status" value="1"/>
</dbReference>